<feature type="region of interest" description="Disordered" evidence="8">
    <location>
        <begin position="574"/>
        <end position="608"/>
    </location>
</feature>
<feature type="compositionally biased region" description="Basic residues" evidence="8">
    <location>
        <begin position="50"/>
        <end position="61"/>
    </location>
</feature>
<dbReference type="SUPFAM" id="SSF144083">
    <property type="entry name" value="Magnesium transport protein CorA, transmembrane region"/>
    <property type="match status" value="1"/>
</dbReference>
<reference evidence="10" key="1">
    <citation type="submission" date="2015-10" db="EMBL/GenBank/DDBJ databases">
        <authorList>
            <person name="Regsiter A."/>
            <person name="william w."/>
        </authorList>
    </citation>
    <scope>NUCLEOTIDE SEQUENCE</scope>
    <source>
        <strain evidence="10">Montdore</strain>
    </source>
</reference>
<dbReference type="InterPro" id="IPR045863">
    <property type="entry name" value="CorA_TM1_TM2"/>
</dbReference>
<feature type="transmembrane region" description="Helical" evidence="9">
    <location>
        <begin position="509"/>
        <end position="530"/>
    </location>
</feature>
<evidence type="ECO:0000256" key="5">
    <source>
        <dbReference type="ARBA" id="ARBA00022692"/>
    </source>
</evidence>
<feature type="compositionally biased region" description="Basic and acidic residues" evidence="8">
    <location>
        <begin position="574"/>
        <end position="595"/>
    </location>
</feature>
<sequence>MEENHSASHSHPTAELLEFPTSTPPSPSPSPASTILSASHVDSGAETPYGRRKHGRRRRGASRREPEDGTTVPCVDSDTEPTPQEKTRYEEAVGDWFSNKRPRQFPTVLFRVLGKMDQEREDWRKKEENQKCPHEVIAEAWLSPQLNKSPHFRGRNGIVLWSWLENSRLKDDHFTLISLAGLTQDILKALLIHYDIKIQCLYDMLFVDGFSANLHPPSANVFSLCFDFLRQVPLGTERKGYIQTFPELENYRRDHVLSWKWDPDAPERKESDRGFDICRASIWIRRDLKMNKKTAIFYTQPKRSKHIPNKGQTQWRMSQFCDDINSRTRRKLEDVDPEDSEDIFHFLHRYFKDTFKWTRVLELNQRKVRALEREAFESPMIETTRDIYRQRSALDTHLSILNLQRTMISALCSREVHDEMFWPKDARLLFGDIEDTLGEKITDFERMRKQCDDIQNLIFNTIAIEESRAAVDQGRSIGRLTWMTFVFLPLSFVASILGMNVFQLENASLWLYFAVSAPLLAFIILGLVLLKAGILYSQSGRPNLNFFSWVLAGRPGKQRLARLDLEKGGLTEKLKDRLGSTSQTRKDNSPIEKGKGKGKSKNRGKKQE</sequence>
<evidence type="ECO:0000313" key="11">
    <source>
        <dbReference type="Proteomes" id="UP001412239"/>
    </source>
</evidence>
<dbReference type="Pfam" id="PF01544">
    <property type="entry name" value="CorA"/>
    <property type="match status" value="1"/>
</dbReference>
<keyword evidence="6 9" id="KW-1133">Transmembrane helix</keyword>
<feature type="compositionally biased region" description="Basic residues" evidence="8">
    <location>
        <begin position="596"/>
        <end position="608"/>
    </location>
</feature>
<dbReference type="Gene3D" id="1.20.58.340">
    <property type="entry name" value="Magnesium transport protein CorA, transmembrane region"/>
    <property type="match status" value="2"/>
</dbReference>
<evidence type="ECO:0000256" key="8">
    <source>
        <dbReference type="SAM" id="MobiDB-lite"/>
    </source>
</evidence>
<dbReference type="SUPFAM" id="SSF143865">
    <property type="entry name" value="CorA soluble domain-like"/>
    <property type="match status" value="1"/>
</dbReference>
<gene>
    <name evidence="10" type="ORF">GSTUAT00002419001</name>
</gene>
<feature type="transmembrane region" description="Helical" evidence="9">
    <location>
        <begin position="482"/>
        <end position="503"/>
    </location>
</feature>
<dbReference type="PANTHER" id="PTHR46494">
    <property type="entry name" value="CORA FAMILY METAL ION TRANSPORTER (EUROFUNG)"/>
    <property type="match status" value="1"/>
</dbReference>
<proteinExistence type="inferred from homology"/>
<evidence type="ECO:0000256" key="9">
    <source>
        <dbReference type="SAM" id="Phobius"/>
    </source>
</evidence>
<evidence type="ECO:0000256" key="3">
    <source>
        <dbReference type="ARBA" id="ARBA00022448"/>
    </source>
</evidence>
<evidence type="ECO:0000256" key="1">
    <source>
        <dbReference type="ARBA" id="ARBA00004651"/>
    </source>
</evidence>
<dbReference type="GO" id="GO:0015095">
    <property type="term" value="F:magnesium ion transmembrane transporter activity"/>
    <property type="evidence" value="ECO:0007669"/>
    <property type="project" value="TreeGrafter"/>
</dbReference>
<protein>
    <submittedName>
        <fullName evidence="10">Uncharacterized protein</fullName>
    </submittedName>
</protein>
<keyword evidence="5 9" id="KW-0812">Transmembrane</keyword>
<dbReference type="Proteomes" id="UP001412239">
    <property type="component" value="Unassembled WGS sequence"/>
</dbReference>
<evidence type="ECO:0000256" key="7">
    <source>
        <dbReference type="ARBA" id="ARBA00023136"/>
    </source>
</evidence>
<dbReference type="InterPro" id="IPR045861">
    <property type="entry name" value="CorA_cytoplasmic_dom"/>
</dbReference>
<evidence type="ECO:0000313" key="10">
    <source>
        <dbReference type="EMBL" id="CUS13481.1"/>
    </source>
</evidence>
<dbReference type="AlphaFoldDB" id="A0A292Q341"/>
<dbReference type="GO" id="GO:0050897">
    <property type="term" value="F:cobalt ion binding"/>
    <property type="evidence" value="ECO:0007669"/>
    <property type="project" value="TreeGrafter"/>
</dbReference>
<keyword evidence="4" id="KW-1003">Cell membrane</keyword>
<organism evidence="10 11">
    <name type="scientific">Tuber aestivum</name>
    <name type="common">summer truffle</name>
    <dbReference type="NCBI Taxonomy" id="59557"/>
    <lineage>
        <taxon>Eukaryota</taxon>
        <taxon>Fungi</taxon>
        <taxon>Dikarya</taxon>
        <taxon>Ascomycota</taxon>
        <taxon>Pezizomycotina</taxon>
        <taxon>Pezizomycetes</taxon>
        <taxon>Pezizales</taxon>
        <taxon>Tuberaceae</taxon>
        <taxon>Tuber</taxon>
    </lineage>
</organism>
<evidence type="ECO:0000256" key="6">
    <source>
        <dbReference type="ARBA" id="ARBA00022989"/>
    </source>
</evidence>
<dbReference type="GO" id="GO:0005886">
    <property type="term" value="C:plasma membrane"/>
    <property type="evidence" value="ECO:0007669"/>
    <property type="project" value="UniProtKB-SubCell"/>
</dbReference>
<dbReference type="GO" id="GO:0000287">
    <property type="term" value="F:magnesium ion binding"/>
    <property type="evidence" value="ECO:0007669"/>
    <property type="project" value="TreeGrafter"/>
</dbReference>
<keyword evidence="3" id="KW-0813">Transport</keyword>
<keyword evidence="7 9" id="KW-0472">Membrane</keyword>
<keyword evidence="11" id="KW-1185">Reference proteome</keyword>
<dbReference type="EMBL" id="LN890972">
    <property type="protein sequence ID" value="CUS13481.1"/>
    <property type="molecule type" value="Genomic_DNA"/>
</dbReference>
<feature type="region of interest" description="Disordered" evidence="8">
    <location>
        <begin position="1"/>
        <end position="93"/>
    </location>
</feature>
<dbReference type="InterPro" id="IPR002523">
    <property type="entry name" value="MgTranspt_CorA/ZnTranspt_ZntB"/>
</dbReference>
<evidence type="ECO:0000256" key="2">
    <source>
        <dbReference type="ARBA" id="ARBA00009765"/>
    </source>
</evidence>
<accession>A0A292Q341</accession>
<dbReference type="GO" id="GO:0015087">
    <property type="term" value="F:cobalt ion transmembrane transporter activity"/>
    <property type="evidence" value="ECO:0007669"/>
    <property type="project" value="TreeGrafter"/>
</dbReference>
<comment type="similarity">
    <text evidence="2">Belongs to the CorA metal ion transporter (MIT) (TC 1.A.35) family.</text>
</comment>
<name>A0A292Q341_9PEZI</name>
<dbReference type="PANTHER" id="PTHR46494:SF1">
    <property type="entry name" value="CORA FAMILY METAL ION TRANSPORTER (EUROFUNG)"/>
    <property type="match status" value="1"/>
</dbReference>
<comment type="subcellular location">
    <subcellularLocation>
        <location evidence="1">Cell membrane</location>
        <topology evidence="1">Multi-pass membrane protein</topology>
    </subcellularLocation>
</comment>
<evidence type="ECO:0000256" key="4">
    <source>
        <dbReference type="ARBA" id="ARBA00022475"/>
    </source>
</evidence>